<gene>
    <name evidence="1" type="ORF">Sango_2088200</name>
</gene>
<keyword evidence="2" id="KW-1185">Reference proteome</keyword>
<dbReference type="PANTHER" id="PTHR33116:SF76">
    <property type="entry name" value="DUF4283 DOMAIN-CONTAINING PROTEIN"/>
    <property type="match status" value="1"/>
</dbReference>
<reference evidence="1" key="2">
    <citation type="journal article" date="2024" name="Plant">
        <title>Genomic evolution and insights into agronomic trait innovations of Sesamum species.</title>
        <authorList>
            <person name="Miao H."/>
            <person name="Wang L."/>
            <person name="Qu L."/>
            <person name="Liu H."/>
            <person name="Sun Y."/>
            <person name="Le M."/>
            <person name="Wang Q."/>
            <person name="Wei S."/>
            <person name="Zheng Y."/>
            <person name="Lin W."/>
            <person name="Duan Y."/>
            <person name="Cao H."/>
            <person name="Xiong S."/>
            <person name="Wang X."/>
            <person name="Wei L."/>
            <person name="Li C."/>
            <person name="Ma Q."/>
            <person name="Ju M."/>
            <person name="Zhao R."/>
            <person name="Li G."/>
            <person name="Mu C."/>
            <person name="Tian Q."/>
            <person name="Mei H."/>
            <person name="Zhang T."/>
            <person name="Gao T."/>
            <person name="Zhang H."/>
        </authorList>
    </citation>
    <scope>NUCLEOTIDE SEQUENCE</scope>
    <source>
        <strain evidence="1">K16</strain>
    </source>
</reference>
<reference evidence="1" key="1">
    <citation type="submission" date="2020-06" db="EMBL/GenBank/DDBJ databases">
        <authorList>
            <person name="Li T."/>
            <person name="Hu X."/>
            <person name="Zhang T."/>
            <person name="Song X."/>
            <person name="Zhang H."/>
            <person name="Dai N."/>
            <person name="Sheng W."/>
            <person name="Hou X."/>
            <person name="Wei L."/>
        </authorList>
    </citation>
    <scope>NUCLEOTIDE SEQUENCE</scope>
    <source>
        <strain evidence="1">K16</strain>
        <tissue evidence="1">Leaf</tissue>
    </source>
</reference>
<sequence length="309" mass="36485">MRTFLWKGNSDRGYAKVAWNQVCLPLDEGGLGIRDVQALNYALMSKHLWAVISNRNYSIWVQWVRQYCIRHKTVWMVNANANSWCWRKLLRLLVILQSQLTDTSIVDTVSMVILNGMWFWPPLTDPEYLQIIQSLHTLHGGMYMIVCKLERGTFTTKAAYRFFHLPNQKLSTMDKPLLSHLDGGCSLCTDGQVESHSHLFFNCRHSRHCIATIRRQLRFPWPNEWGMDITWVARRWRGKHIINAAYRALLASLIYHLWQERNRRKFQQIERPLTSLVTIILNECRQRILSIELSCNLSTIALYRLWRIL</sequence>
<organism evidence="1 2">
    <name type="scientific">Sesamum angolense</name>
    <dbReference type="NCBI Taxonomy" id="2727404"/>
    <lineage>
        <taxon>Eukaryota</taxon>
        <taxon>Viridiplantae</taxon>
        <taxon>Streptophyta</taxon>
        <taxon>Embryophyta</taxon>
        <taxon>Tracheophyta</taxon>
        <taxon>Spermatophyta</taxon>
        <taxon>Magnoliopsida</taxon>
        <taxon>eudicotyledons</taxon>
        <taxon>Gunneridae</taxon>
        <taxon>Pentapetalae</taxon>
        <taxon>asterids</taxon>
        <taxon>lamiids</taxon>
        <taxon>Lamiales</taxon>
        <taxon>Pedaliaceae</taxon>
        <taxon>Sesamum</taxon>
    </lineage>
</organism>
<dbReference type="PANTHER" id="PTHR33116">
    <property type="entry name" value="REVERSE TRANSCRIPTASE ZINC-BINDING DOMAIN-CONTAINING PROTEIN-RELATED-RELATED"/>
    <property type="match status" value="1"/>
</dbReference>
<dbReference type="EMBL" id="JACGWL010000012">
    <property type="protein sequence ID" value="KAK4390249.1"/>
    <property type="molecule type" value="Genomic_DNA"/>
</dbReference>
<accession>A0AAE1WBB2</accession>
<proteinExistence type="predicted"/>
<evidence type="ECO:0008006" key="3">
    <source>
        <dbReference type="Google" id="ProtNLM"/>
    </source>
</evidence>
<evidence type="ECO:0000313" key="2">
    <source>
        <dbReference type="Proteomes" id="UP001289374"/>
    </source>
</evidence>
<dbReference type="AlphaFoldDB" id="A0AAE1WBB2"/>
<comment type="caution">
    <text evidence="1">The sequence shown here is derived from an EMBL/GenBank/DDBJ whole genome shotgun (WGS) entry which is preliminary data.</text>
</comment>
<dbReference type="Proteomes" id="UP001289374">
    <property type="component" value="Unassembled WGS sequence"/>
</dbReference>
<name>A0AAE1WBB2_9LAMI</name>
<evidence type="ECO:0000313" key="1">
    <source>
        <dbReference type="EMBL" id="KAK4390249.1"/>
    </source>
</evidence>
<protein>
    <recommendedName>
        <fullName evidence="3">Reverse transcriptase zinc-binding domain-containing protein</fullName>
    </recommendedName>
</protein>